<evidence type="ECO:0000313" key="11">
    <source>
        <dbReference type="WBParaSite" id="GPUH_0002682801-mRNA-1"/>
    </source>
</evidence>
<comment type="similarity">
    <text evidence="2">Belongs to the peptidase M1 family.</text>
</comment>
<dbReference type="GO" id="GO:0006508">
    <property type="term" value="P:proteolysis"/>
    <property type="evidence" value="ECO:0007669"/>
    <property type="project" value="UniProtKB-KW"/>
</dbReference>
<keyword evidence="4" id="KW-0479">Metal-binding</keyword>
<organism evidence="11">
    <name type="scientific">Gongylonema pulchrum</name>
    <dbReference type="NCBI Taxonomy" id="637853"/>
    <lineage>
        <taxon>Eukaryota</taxon>
        <taxon>Metazoa</taxon>
        <taxon>Ecdysozoa</taxon>
        <taxon>Nematoda</taxon>
        <taxon>Chromadorea</taxon>
        <taxon>Rhabditida</taxon>
        <taxon>Spirurina</taxon>
        <taxon>Spiruromorpha</taxon>
        <taxon>Spiruroidea</taxon>
        <taxon>Gongylonematidae</taxon>
        <taxon>Gongylonema</taxon>
    </lineage>
</organism>
<dbReference type="GO" id="GO:0008270">
    <property type="term" value="F:zinc ion binding"/>
    <property type="evidence" value="ECO:0007669"/>
    <property type="project" value="InterPro"/>
</dbReference>
<dbReference type="InterPro" id="IPR015211">
    <property type="entry name" value="Peptidase_M1_C"/>
</dbReference>
<protein>
    <submittedName>
        <fullName evidence="11">Leuk-A4-hydro_C domain-containing protein</fullName>
    </submittedName>
</protein>
<sequence length="102" mass="11699">MRDAIALARQWAEMDDGDLAKIDSSRYNSLSTLQKVKASNALSHEKLAHLDKVNKFSKAGNYDILSSWIQLGLKNYWEDIIPLALDFVTKQGRLKYVRPIYK</sequence>
<dbReference type="GO" id="GO:0043171">
    <property type="term" value="P:peptide catabolic process"/>
    <property type="evidence" value="ECO:0007669"/>
    <property type="project" value="TreeGrafter"/>
</dbReference>
<dbReference type="GO" id="GO:0004301">
    <property type="term" value="F:epoxide hydrolase activity"/>
    <property type="evidence" value="ECO:0007669"/>
    <property type="project" value="TreeGrafter"/>
</dbReference>
<dbReference type="WBParaSite" id="GPUH_0002682801-mRNA-1">
    <property type="protein sequence ID" value="GPUH_0002682801-mRNA-1"/>
    <property type="gene ID" value="GPUH_0002682801"/>
</dbReference>
<evidence type="ECO:0000256" key="2">
    <source>
        <dbReference type="ARBA" id="ARBA00010136"/>
    </source>
</evidence>
<dbReference type="PANTHER" id="PTHR45726">
    <property type="entry name" value="LEUKOTRIENE A-4 HYDROLASE"/>
    <property type="match status" value="1"/>
</dbReference>
<accession>A0A183F0Q7</accession>
<gene>
    <name evidence="9" type="ORF">GPUH_LOCUS26798</name>
</gene>
<evidence type="ECO:0000256" key="7">
    <source>
        <dbReference type="ARBA" id="ARBA00023049"/>
    </source>
</evidence>
<dbReference type="PANTHER" id="PTHR45726:SF3">
    <property type="entry name" value="LEUKOTRIENE A-4 HYDROLASE"/>
    <property type="match status" value="1"/>
</dbReference>
<reference evidence="9 10" key="2">
    <citation type="submission" date="2018-11" db="EMBL/GenBank/DDBJ databases">
        <authorList>
            <consortium name="Pathogen Informatics"/>
        </authorList>
    </citation>
    <scope>NUCLEOTIDE SEQUENCE [LARGE SCALE GENOMIC DNA]</scope>
</reference>
<dbReference type="SUPFAM" id="SSF48371">
    <property type="entry name" value="ARM repeat"/>
    <property type="match status" value="1"/>
</dbReference>
<dbReference type="InterPro" id="IPR038502">
    <property type="entry name" value="M1_LTA-4_hydro/amino_C_sf"/>
</dbReference>
<keyword evidence="10" id="KW-1185">Reference proteome</keyword>
<dbReference type="OrthoDB" id="79562at2759"/>
<keyword evidence="7" id="KW-0482">Metalloprotease</keyword>
<keyword evidence="6" id="KW-0862">Zinc</keyword>
<dbReference type="Proteomes" id="UP000271098">
    <property type="component" value="Unassembled WGS sequence"/>
</dbReference>
<evidence type="ECO:0000256" key="5">
    <source>
        <dbReference type="ARBA" id="ARBA00022801"/>
    </source>
</evidence>
<evidence type="ECO:0000256" key="6">
    <source>
        <dbReference type="ARBA" id="ARBA00022833"/>
    </source>
</evidence>
<evidence type="ECO:0000256" key="4">
    <source>
        <dbReference type="ARBA" id="ARBA00022723"/>
    </source>
</evidence>
<reference evidence="11" key="1">
    <citation type="submission" date="2016-06" db="UniProtKB">
        <authorList>
            <consortium name="WormBaseParasite"/>
        </authorList>
    </citation>
    <scope>IDENTIFICATION</scope>
</reference>
<evidence type="ECO:0000256" key="1">
    <source>
        <dbReference type="ARBA" id="ARBA00001947"/>
    </source>
</evidence>
<dbReference type="AlphaFoldDB" id="A0A183F0Q7"/>
<name>A0A183F0Q7_9BILA</name>
<dbReference type="InterPro" id="IPR016024">
    <property type="entry name" value="ARM-type_fold"/>
</dbReference>
<dbReference type="Pfam" id="PF09127">
    <property type="entry name" value="Leuk-A4-hydro_C"/>
    <property type="match status" value="1"/>
</dbReference>
<dbReference type="EMBL" id="UYRT01114262">
    <property type="protein sequence ID" value="VDN49493.1"/>
    <property type="molecule type" value="Genomic_DNA"/>
</dbReference>
<dbReference type="InterPro" id="IPR034015">
    <property type="entry name" value="M1_LTA4H"/>
</dbReference>
<evidence type="ECO:0000256" key="3">
    <source>
        <dbReference type="ARBA" id="ARBA00022670"/>
    </source>
</evidence>
<keyword evidence="5" id="KW-0378">Hydrolase</keyword>
<dbReference type="GO" id="GO:0005829">
    <property type="term" value="C:cytosol"/>
    <property type="evidence" value="ECO:0007669"/>
    <property type="project" value="TreeGrafter"/>
</dbReference>
<proteinExistence type="inferred from homology"/>
<dbReference type="GO" id="GO:0004177">
    <property type="term" value="F:aminopeptidase activity"/>
    <property type="evidence" value="ECO:0007669"/>
    <property type="project" value="TreeGrafter"/>
</dbReference>
<evidence type="ECO:0000259" key="8">
    <source>
        <dbReference type="SMART" id="SM01263"/>
    </source>
</evidence>
<dbReference type="SMART" id="SM01263">
    <property type="entry name" value="Leuk-A4-hydro_C"/>
    <property type="match status" value="1"/>
</dbReference>
<keyword evidence="3" id="KW-0645">Protease</keyword>
<evidence type="ECO:0000313" key="9">
    <source>
        <dbReference type="EMBL" id="VDN49493.1"/>
    </source>
</evidence>
<feature type="domain" description="Peptidase M1 leukotriene A4 hydrolase/aminopeptidase C-terminal" evidence="8">
    <location>
        <begin position="1"/>
        <end position="102"/>
    </location>
</feature>
<dbReference type="GO" id="GO:0008237">
    <property type="term" value="F:metallopeptidase activity"/>
    <property type="evidence" value="ECO:0007669"/>
    <property type="project" value="UniProtKB-KW"/>
</dbReference>
<dbReference type="Gene3D" id="1.25.40.320">
    <property type="entry name" value="Peptidase M1, leukotriene A4 hydrolase/aminopeptidase C-terminal domain"/>
    <property type="match status" value="1"/>
</dbReference>
<evidence type="ECO:0000313" key="10">
    <source>
        <dbReference type="Proteomes" id="UP000271098"/>
    </source>
</evidence>
<comment type="cofactor">
    <cofactor evidence="1">
        <name>Zn(2+)</name>
        <dbReference type="ChEBI" id="CHEBI:29105"/>
    </cofactor>
</comment>